<feature type="region of interest" description="Disordered" evidence="1">
    <location>
        <begin position="1"/>
        <end position="21"/>
    </location>
</feature>
<dbReference type="RefSeq" id="WP_126606595.1">
    <property type="nucleotide sequence ID" value="NZ_AP025145.1"/>
</dbReference>
<dbReference type="AlphaFoldDB" id="A0AAV5NT52"/>
<dbReference type="Proteomes" id="UP001156690">
    <property type="component" value="Unassembled WGS sequence"/>
</dbReference>
<evidence type="ECO:0000313" key="2">
    <source>
        <dbReference type="EMBL" id="GLQ73172.1"/>
    </source>
</evidence>
<sequence>MRNQKSSSDAKSLKSSKTNTAVESLLRDARRLHRVAKSGSVSEAMPIVRRVKKTGVCFGQSISSLYNERHTLQRKHFLRLLAIEAGYQSWEAYKPVLMAQKDGTSYTPDFDKKVLSTLNLWFSSEQEAQSYADQHGGEVFKYGEQAVMIPRNAHGEVQ</sequence>
<protein>
    <submittedName>
        <fullName evidence="2">Uncharacterized protein</fullName>
    </submittedName>
</protein>
<reference evidence="3" key="1">
    <citation type="journal article" date="2019" name="Int. J. Syst. Evol. Microbiol.">
        <title>The Global Catalogue of Microorganisms (GCM) 10K type strain sequencing project: providing services to taxonomists for standard genome sequencing and annotation.</title>
        <authorList>
            <consortium name="The Broad Institute Genomics Platform"/>
            <consortium name="The Broad Institute Genome Sequencing Center for Infectious Disease"/>
            <person name="Wu L."/>
            <person name="Ma J."/>
        </authorList>
    </citation>
    <scope>NUCLEOTIDE SEQUENCE [LARGE SCALE GENOMIC DNA]</scope>
    <source>
        <strain evidence="3">NBRC 15640</strain>
    </source>
</reference>
<gene>
    <name evidence="2" type="ORF">GCM10007932_25320</name>
</gene>
<evidence type="ECO:0000256" key="1">
    <source>
        <dbReference type="SAM" id="MobiDB-lite"/>
    </source>
</evidence>
<comment type="caution">
    <text evidence="2">The sequence shown here is derived from an EMBL/GenBank/DDBJ whole genome shotgun (WGS) entry which is preliminary data.</text>
</comment>
<feature type="compositionally biased region" description="Low complexity" evidence="1">
    <location>
        <begin position="1"/>
        <end position="17"/>
    </location>
</feature>
<accession>A0AAV5NT52</accession>
<dbReference type="EMBL" id="BSNX01000029">
    <property type="protein sequence ID" value="GLQ73172.1"/>
    <property type="molecule type" value="Genomic_DNA"/>
</dbReference>
<keyword evidence="3" id="KW-1185">Reference proteome</keyword>
<proteinExistence type="predicted"/>
<evidence type="ECO:0000313" key="3">
    <source>
        <dbReference type="Proteomes" id="UP001156690"/>
    </source>
</evidence>
<organism evidence="2 3">
    <name type="scientific">Vibrio penaeicida</name>
    <dbReference type="NCBI Taxonomy" id="104609"/>
    <lineage>
        <taxon>Bacteria</taxon>
        <taxon>Pseudomonadati</taxon>
        <taxon>Pseudomonadota</taxon>
        <taxon>Gammaproteobacteria</taxon>
        <taxon>Vibrionales</taxon>
        <taxon>Vibrionaceae</taxon>
        <taxon>Vibrio</taxon>
    </lineage>
</organism>
<name>A0AAV5NT52_9VIBR</name>